<dbReference type="EMBL" id="JRXE01000011">
    <property type="protein sequence ID" value="KOC90262.1"/>
    <property type="molecule type" value="Genomic_DNA"/>
</dbReference>
<dbReference type="AlphaFoldDB" id="A0A0L7T4F0"/>
<gene>
    <name evidence="2" type="ORF">NG42_09315</name>
    <name evidence="3" type="ORF">NG43_03025</name>
</gene>
<dbReference type="InterPro" id="IPR016181">
    <property type="entry name" value="Acyl_CoA_acyltransferase"/>
</dbReference>
<reference evidence="4 5" key="1">
    <citation type="journal article" date="2015" name="Int. J. Syst. Evol. Microbiol.">
        <title>Erwinia iniecta sp. nov., isolated from Russian wheat aphids (Diuraphis noxia).</title>
        <authorList>
            <person name="Campillo T."/>
            <person name="Luna E."/>
            <person name="Portier P."/>
            <person name="Fischer-Le Saux M."/>
            <person name="Lapitan N."/>
            <person name="Tisserat N.A."/>
            <person name="Leach J.E."/>
        </authorList>
    </citation>
    <scope>NUCLEOTIDE SEQUENCE [LARGE SCALE GENOMIC DNA]</scope>
    <source>
        <strain evidence="2 5">B120</strain>
        <strain evidence="3 4">B149</strain>
    </source>
</reference>
<keyword evidence="5" id="KW-1185">Reference proteome</keyword>
<name>A0A0L7T4F0_9GAMM</name>
<evidence type="ECO:0000313" key="5">
    <source>
        <dbReference type="Proteomes" id="UP000037088"/>
    </source>
</evidence>
<dbReference type="Pfam" id="PF00583">
    <property type="entry name" value="Acetyltransf_1"/>
    <property type="match status" value="1"/>
</dbReference>
<dbReference type="Gene3D" id="3.40.630.30">
    <property type="match status" value="1"/>
</dbReference>
<dbReference type="GO" id="GO:0016747">
    <property type="term" value="F:acyltransferase activity, transferring groups other than amino-acyl groups"/>
    <property type="evidence" value="ECO:0007669"/>
    <property type="project" value="InterPro"/>
</dbReference>
<dbReference type="PATRIC" id="fig|1560201.3.peg.1983"/>
<accession>A0A0L7T4F0</accession>
<dbReference type="Proteomes" id="UP000036851">
    <property type="component" value="Unassembled WGS sequence"/>
</dbReference>
<dbReference type="InterPro" id="IPR000182">
    <property type="entry name" value="GNAT_dom"/>
</dbReference>
<protein>
    <recommendedName>
        <fullName evidence="1">N-acetyltransferase domain-containing protein</fullName>
    </recommendedName>
</protein>
<dbReference type="EMBL" id="JRXF01000003">
    <property type="protein sequence ID" value="KOC94776.1"/>
    <property type="molecule type" value="Genomic_DNA"/>
</dbReference>
<evidence type="ECO:0000313" key="3">
    <source>
        <dbReference type="EMBL" id="KOC94776.1"/>
    </source>
</evidence>
<comment type="caution">
    <text evidence="2">The sequence shown here is derived from an EMBL/GenBank/DDBJ whole genome shotgun (WGS) entry which is preliminary data.</text>
</comment>
<dbReference type="SUPFAM" id="SSF55729">
    <property type="entry name" value="Acyl-CoA N-acyltransferases (Nat)"/>
    <property type="match status" value="1"/>
</dbReference>
<dbReference type="PROSITE" id="PS51186">
    <property type="entry name" value="GNAT"/>
    <property type="match status" value="1"/>
</dbReference>
<evidence type="ECO:0000259" key="1">
    <source>
        <dbReference type="PROSITE" id="PS51186"/>
    </source>
</evidence>
<sequence>MSATIRFATTDDVDQITQLLVANSAAKGGALYGSYSTAKVSGWLQRTSPTVVAIVEGQVVAVLFSASRDAVSAAPVRAMLQAYPGQPDAWIYGPVCIDASQRGKQLLSALVKELKTAMNGREGLLFINENNPRSIRAHQRLGMPVVAEFTLEQQRFVVMTA</sequence>
<dbReference type="Proteomes" id="UP000037088">
    <property type="component" value="Unassembled WGS sequence"/>
</dbReference>
<dbReference type="STRING" id="1560201.NG42_09315"/>
<evidence type="ECO:0000313" key="4">
    <source>
        <dbReference type="Proteomes" id="UP000036851"/>
    </source>
</evidence>
<dbReference type="RefSeq" id="WP_052899031.1">
    <property type="nucleotide sequence ID" value="NZ_JRXE01000011.1"/>
</dbReference>
<feature type="domain" description="N-acetyltransferase" evidence="1">
    <location>
        <begin position="3"/>
        <end position="161"/>
    </location>
</feature>
<evidence type="ECO:0000313" key="2">
    <source>
        <dbReference type="EMBL" id="KOC90262.1"/>
    </source>
</evidence>
<proteinExistence type="predicted"/>
<organism evidence="2 5">
    <name type="scientific">Winslowiella iniecta</name>
    <dbReference type="NCBI Taxonomy" id="1560201"/>
    <lineage>
        <taxon>Bacteria</taxon>
        <taxon>Pseudomonadati</taxon>
        <taxon>Pseudomonadota</taxon>
        <taxon>Gammaproteobacteria</taxon>
        <taxon>Enterobacterales</taxon>
        <taxon>Erwiniaceae</taxon>
        <taxon>Winslowiella</taxon>
    </lineage>
</organism>